<accession>A0A398B2N4</accession>
<dbReference type="RefSeq" id="WP_119113766.1">
    <property type="nucleotide sequence ID" value="NZ_CBCSEO010000042.1"/>
</dbReference>
<feature type="region of interest" description="Disordered" evidence="1">
    <location>
        <begin position="72"/>
        <end position="104"/>
    </location>
</feature>
<evidence type="ECO:0000313" key="3">
    <source>
        <dbReference type="Proteomes" id="UP000265816"/>
    </source>
</evidence>
<dbReference type="Pfam" id="PF26595">
    <property type="entry name" value="A_ENA"/>
    <property type="match status" value="1"/>
</dbReference>
<sequence length="155" mass="15432">MEEVGLAHILNAKGEKLQFVLGDIPGVAGPTATIADVLATNESVQSTLDSLIKKEMLLDSKLDKVTSIPTLAGPAGATGATAPIGPTGEPGLPELEGPPGPTGEPGTVAVAEGTFTSFALGPIAPGATIPAFNTNSFNTPGAFTVNPTVLSLSTK</sequence>
<evidence type="ECO:0008006" key="4">
    <source>
        <dbReference type="Google" id="ProtNLM"/>
    </source>
</evidence>
<dbReference type="AlphaFoldDB" id="A0A398B2N4"/>
<reference evidence="2 3" key="1">
    <citation type="submission" date="2018-08" db="EMBL/GenBank/DDBJ databases">
        <title>Bacillus jemisoniae sp. nov., Bacillus chryseoplanitiae sp. nov., Bacillus resnikiae sp. nov., and Bacillus frankliniae sp. nov., isolated from Viking spacecraft and associated surfaces.</title>
        <authorList>
            <person name="Seuylemezian A."/>
            <person name="Vaishampayan P."/>
        </authorList>
    </citation>
    <scope>NUCLEOTIDE SEQUENCE [LARGE SCALE GENOMIC DNA]</scope>
    <source>
        <strain evidence="2 3">JJ-247</strain>
    </source>
</reference>
<dbReference type="Proteomes" id="UP000265816">
    <property type="component" value="Unassembled WGS sequence"/>
</dbReference>
<name>A0A398B2N4_9BACI</name>
<dbReference type="InterPro" id="IPR058705">
    <property type="entry name" value="A_ENA"/>
</dbReference>
<dbReference type="EMBL" id="QWVT01000025">
    <property type="protein sequence ID" value="RID83604.1"/>
    <property type="molecule type" value="Genomic_DNA"/>
</dbReference>
<dbReference type="OrthoDB" id="2082444at2"/>
<proteinExistence type="predicted"/>
<evidence type="ECO:0000313" key="2">
    <source>
        <dbReference type="EMBL" id="RID83604.1"/>
    </source>
</evidence>
<comment type="caution">
    <text evidence="2">The sequence shown here is derived from an EMBL/GenBank/DDBJ whole genome shotgun (WGS) entry which is preliminary data.</text>
</comment>
<feature type="compositionally biased region" description="Low complexity" evidence="1">
    <location>
        <begin position="72"/>
        <end position="95"/>
    </location>
</feature>
<protein>
    <recommendedName>
        <fullName evidence="4">Collagen-like protein</fullName>
    </recommendedName>
</protein>
<gene>
    <name evidence="2" type="ORF">D1970_15390</name>
</gene>
<organism evidence="2 3">
    <name type="scientific">Mesobacillus zeae</name>
    <dbReference type="NCBI Taxonomy" id="1917180"/>
    <lineage>
        <taxon>Bacteria</taxon>
        <taxon>Bacillati</taxon>
        <taxon>Bacillota</taxon>
        <taxon>Bacilli</taxon>
        <taxon>Bacillales</taxon>
        <taxon>Bacillaceae</taxon>
        <taxon>Mesobacillus</taxon>
    </lineage>
</organism>
<evidence type="ECO:0000256" key="1">
    <source>
        <dbReference type="SAM" id="MobiDB-lite"/>
    </source>
</evidence>
<keyword evidence="3" id="KW-1185">Reference proteome</keyword>